<dbReference type="EMBL" id="MGFQ01000007">
    <property type="protein sequence ID" value="OGM10513.1"/>
    <property type="molecule type" value="Genomic_DNA"/>
</dbReference>
<sequence length="417" mass="46986">MNYVVLEKARKSFLVWDTGLAVDHARRLADDGNKVYYFTEWAESTPKYYRYAVGIGYPGVEKVKDFFKYIDKVDCIVFYYTGHGDLAEWLRGGGYTVFGAGAGEKLEYDRAFAKKVQKEAGLPVQNYKIIKGIDNVISYVKKNPKKYIKLNIFRGDLETFYAEDGDAAETVLNALKPKLGPFSDSFEFLVEDKVPDVVVETGWDLFFNGKDFVKPYLWGFLKDGFYIGKFSDELPSILKTVAEAIKPTLLEFNYRGAISVEVLVTKDKTPYVLDWTVRMFYPSGILYTYAIKNYSDVIFKVANGETAKIIPKGKFVGAKDIVSNYAMQNWVKVTYPKKLKDRIRIQGAMHTGDEYAVPSGYEPMAQVVTANDSVLSVIKSTNKLADSVGAFGYEGTSVDSRTINEMLEDAKSVGLDF</sequence>
<dbReference type="AlphaFoldDB" id="A0A1F7X6J1"/>
<organism evidence="1 2">
    <name type="scientific">Candidatus Woesebacteria bacterium RBG_13_36_22</name>
    <dbReference type="NCBI Taxonomy" id="1802478"/>
    <lineage>
        <taxon>Bacteria</taxon>
        <taxon>Candidatus Woeseibacteriota</taxon>
    </lineage>
</organism>
<name>A0A1F7X6J1_9BACT</name>
<evidence type="ECO:0008006" key="3">
    <source>
        <dbReference type="Google" id="ProtNLM"/>
    </source>
</evidence>
<evidence type="ECO:0000313" key="2">
    <source>
        <dbReference type="Proteomes" id="UP000176939"/>
    </source>
</evidence>
<dbReference type="Proteomes" id="UP000176939">
    <property type="component" value="Unassembled WGS sequence"/>
</dbReference>
<gene>
    <name evidence="1" type="ORF">A2Z67_02835</name>
</gene>
<protein>
    <recommendedName>
        <fullName evidence="3">ATP-grasp domain-containing protein</fullName>
    </recommendedName>
</protein>
<dbReference type="SUPFAM" id="SSF56059">
    <property type="entry name" value="Glutathione synthetase ATP-binding domain-like"/>
    <property type="match status" value="1"/>
</dbReference>
<accession>A0A1F7X6J1</accession>
<proteinExistence type="predicted"/>
<evidence type="ECO:0000313" key="1">
    <source>
        <dbReference type="EMBL" id="OGM10513.1"/>
    </source>
</evidence>
<reference evidence="1 2" key="1">
    <citation type="journal article" date="2016" name="Nat. Commun.">
        <title>Thousands of microbial genomes shed light on interconnected biogeochemical processes in an aquifer system.</title>
        <authorList>
            <person name="Anantharaman K."/>
            <person name="Brown C.T."/>
            <person name="Hug L.A."/>
            <person name="Sharon I."/>
            <person name="Castelle C.J."/>
            <person name="Probst A.J."/>
            <person name="Thomas B.C."/>
            <person name="Singh A."/>
            <person name="Wilkins M.J."/>
            <person name="Karaoz U."/>
            <person name="Brodie E.L."/>
            <person name="Williams K.H."/>
            <person name="Hubbard S.S."/>
            <person name="Banfield J.F."/>
        </authorList>
    </citation>
    <scope>NUCLEOTIDE SEQUENCE [LARGE SCALE GENOMIC DNA]</scope>
</reference>
<comment type="caution">
    <text evidence="1">The sequence shown here is derived from an EMBL/GenBank/DDBJ whole genome shotgun (WGS) entry which is preliminary data.</text>
</comment>